<protein>
    <submittedName>
        <fullName evidence="1">Uncharacterized protein</fullName>
    </submittedName>
</protein>
<dbReference type="InParanoid" id="A0A0C3DRC0"/>
<dbReference type="EMBL" id="KN822036">
    <property type="protein sequence ID" value="KIM63205.1"/>
    <property type="molecule type" value="Genomic_DNA"/>
</dbReference>
<dbReference type="HOGENOM" id="CLU_2528792_0_0_1"/>
<organism evidence="1 2">
    <name type="scientific">Scleroderma citrinum Foug A</name>
    <dbReference type="NCBI Taxonomy" id="1036808"/>
    <lineage>
        <taxon>Eukaryota</taxon>
        <taxon>Fungi</taxon>
        <taxon>Dikarya</taxon>
        <taxon>Basidiomycota</taxon>
        <taxon>Agaricomycotina</taxon>
        <taxon>Agaricomycetes</taxon>
        <taxon>Agaricomycetidae</taxon>
        <taxon>Boletales</taxon>
        <taxon>Sclerodermatineae</taxon>
        <taxon>Sclerodermataceae</taxon>
        <taxon>Scleroderma</taxon>
    </lineage>
</organism>
<keyword evidence="2" id="KW-1185">Reference proteome</keyword>
<proteinExistence type="predicted"/>
<evidence type="ECO:0000313" key="1">
    <source>
        <dbReference type="EMBL" id="KIM63205.1"/>
    </source>
</evidence>
<gene>
    <name evidence="1" type="ORF">SCLCIDRAFT_760054</name>
</gene>
<reference evidence="1 2" key="1">
    <citation type="submission" date="2014-04" db="EMBL/GenBank/DDBJ databases">
        <authorList>
            <consortium name="DOE Joint Genome Institute"/>
            <person name="Kuo A."/>
            <person name="Kohler A."/>
            <person name="Nagy L.G."/>
            <person name="Floudas D."/>
            <person name="Copeland A."/>
            <person name="Barry K.W."/>
            <person name="Cichocki N."/>
            <person name="Veneault-Fourrey C."/>
            <person name="LaButti K."/>
            <person name="Lindquist E.A."/>
            <person name="Lipzen A."/>
            <person name="Lundell T."/>
            <person name="Morin E."/>
            <person name="Murat C."/>
            <person name="Sun H."/>
            <person name="Tunlid A."/>
            <person name="Henrissat B."/>
            <person name="Grigoriev I.V."/>
            <person name="Hibbett D.S."/>
            <person name="Martin F."/>
            <person name="Nordberg H.P."/>
            <person name="Cantor M.N."/>
            <person name="Hua S.X."/>
        </authorList>
    </citation>
    <scope>NUCLEOTIDE SEQUENCE [LARGE SCALE GENOMIC DNA]</scope>
    <source>
        <strain evidence="1 2">Foug A</strain>
    </source>
</reference>
<reference evidence="2" key="2">
    <citation type="submission" date="2015-01" db="EMBL/GenBank/DDBJ databases">
        <title>Evolutionary Origins and Diversification of the Mycorrhizal Mutualists.</title>
        <authorList>
            <consortium name="DOE Joint Genome Institute"/>
            <consortium name="Mycorrhizal Genomics Consortium"/>
            <person name="Kohler A."/>
            <person name="Kuo A."/>
            <person name="Nagy L.G."/>
            <person name="Floudas D."/>
            <person name="Copeland A."/>
            <person name="Barry K.W."/>
            <person name="Cichocki N."/>
            <person name="Veneault-Fourrey C."/>
            <person name="LaButti K."/>
            <person name="Lindquist E.A."/>
            <person name="Lipzen A."/>
            <person name="Lundell T."/>
            <person name="Morin E."/>
            <person name="Murat C."/>
            <person name="Riley R."/>
            <person name="Ohm R."/>
            <person name="Sun H."/>
            <person name="Tunlid A."/>
            <person name="Henrissat B."/>
            <person name="Grigoriev I.V."/>
            <person name="Hibbett D.S."/>
            <person name="Martin F."/>
        </authorList>
    </citation>
    <scope>NUCLEOTIDE SEQUENCE [LARGE SCALE GENOMIC DNA]</scope>
    <source>
        <strain evidence="2">Foug A</strain>
    </source>
</reference>
<name>A0A0C3DRC0_9AGAM</name>
<evidence type="ECO:0000313" key="2">
    <source>
        <dbReference type="Proteomes" id="UP000053989"/>
    </source>
</evidence>
<dbReference type="Proteomes" id="UP000053989">
    <property type="component" value="Unassembled WGS sequence"/>
</dbReference>
<dbReference type="AlphaFoldDB" id="A0A0C3DRC0"/>
<accession>A0A0C3DRC0</accession>
<sequence>MDSGRFSSSALKGSANILSLAQNKQRYTSLLNISPSSSERFSIHTKALSWHFIASDSHIASRQNHRDKIRLQILDYFWRSVDKS</sequence>